<keyword evidence="2" id="KW-0808">Transferase</keyword>
<evidence type="ECO:0000313" key="2">
    <source>
        <dbReference type="EMBL" id="CEJ74646.1"/>
    </source>
</evidence>
<dbReference type="Gene3D" id="3.40.50.2000">
    <property type="entry name" value="Glycogen Phosphorylase B"/>
    <property type="match status" value="1"/>
</dbReference>
<dbReference type="PANTHER" id="PTHR45947:SF3">
    <property type="entry name" value="SULFOQUINOVOSYL TRANSFERASE SQD2"/>
    <property type="match status" value="1"/>
</dbReference>
<dbReference type="EMBL" id="LN679998">
    <property type="protein sequence ID" value="CEJ74646.1"/>
    <property type="molecule type" value="Genomic_DNA"/>
</dbReference>
<keyword evidence="3" id="KW-1185">Reference proteome</keyword>
<dbReference type="PANTHER" id="PTHR45947">
    <property type="entry name" value="SULFOQUINOVOSYL TRANSFERASE SQD2"/>
    <property type="match status" value="1"/>
</dbReference>
<evidence type="ECO:0000259" key="1">
    <source>
        <dbReference type="Pfam" id="PF00534"/>
    </source>
</evidence>
<name>A0ABP1XTF8_PARSO</name>
<sequence length="378" mass="43687">MANGKKNILIIMGRYLPGYKDGGPVRSIKNLVDYLGDEYNFMILTCDRDHGDIEPYPNIKVNDWNEIGKAKVYYVPPKGFKFSIIKKLSKQVDIIYCCGCFNDYAINTLLLNRIGLIKPPLVVASMGLFSPLEFSLKYKKKKIFTTIFNKLGMFKDIYWSATSEIEINHIKQQIKTNNNFFIAEDLPRKIYSANIFKKKESGELKVVWISRIAHKKNLKGAIKIIKKLKCNVEFSIYGPKHIQEYWNECESELRTLPNNIRWSWKGSVETEEVVNVLKQHHVFLFPTFGENYGHVIQEALSAGCPVILSDQTPWQDLEKNGAGYVFPIDDDEKFVLALEKYAYMGDIEFKSHVDKALNYIITNNKDKVKNTGYRDIFK</sequence>
<proteinExistence type="predicted"/>
<organism evidence="2 3">
    <name type="scientific">Paraclostridium sordellii</name>
    <name type="common">Clostridium sordellii</name>
    <dbReference type="NCBI Taxonomy" id="1505"/>
    <lineage>
        <taxon>Bacteria</taxon>
        <taxon>Bacillati</taxon>
        <taxon>Bacillota</taxon>
        <taxon>Clostridia</taxon>
        <taxon>Peptostreptococcales</taxon>
        <taxon>Peptostreptococcaceae</taxon>
        <taxon>Paraclostridium</taxon>
    </lineage>
</organism>
<protein>
    <submittedName>
        <fullName evidence="2">Glycosyl transferase, group 1 family protein, putative</fullName>
    </submittedName>
</protein>
<dbReference type="CDD" id="cd03801">
    <property type="entry name" value="GT4_PimA-like"/>
    <property type="match status" value="1"/>
</dbReference>
<evidence type="ECO:0000313" key="3">
    <source>
        <dbReference type="Proteomes" id="UP000032811"/>
    </source>
</evidence>
<dbReference type="Proteomes" id="UP000032811">
    <property type="component" value="Chromosome 1"/>
</dbReference>
<dbReference type="InterPro" id="IPR001296">
    <property type="entry name" value="Glyco_trans_1"/>
</dbReference>
<accession>A0ABP1XTF8</accession>
<dbReference type="GeneID" id="97538360"/>
<dbReference type="InterPro" id="IPR050194">
    <property type="entry name" value="Glycosyltransferase_grp1"/>
</dbReference>
<dbReference type="SUPFAM" id="SSF53756">
    <property type="entry name" value="UDP-Glycosyltransferase/glycogen phosphorylase"/>
    <property type="match status" value="1"/>
</dbReference>
<dbReference type="GO" id="GO:0016740">
    <property type="term" value="F:transferase activity"/>
    <property type="evidence" value="ECO:0007669"/>
    <property type="project" value="UniProtKB-KW"/>
</dbReference>
<dbReference type="RefSeq" id="WP_057545506.1">
    <property type="nucleotide sequence ID" value="NZ_CDNJ01000014.1"/>
</dbReference>
<feature type="domain" description="Glycosyl transferase family 1" evidence="1">
    <location>
        <begin position="198"/>
        <end position="340"/>
    </location>
</feature>
<gene>
    <name evidence="2" type="ORF">ATCC9714_25341</name>
</gene>
<reference evidence="2 3" key="1">
    <citation type="submission" date="2014-11" db="EMBL/GenBank/DDBJ databases">
        <authorList>
            <person name="Aslett M.A."/>
            <person name="De Silva N."/>
        </authorList>
    </citation>
    <scope>NUCLEOTIDE SEQUENCE [LARGE SCALE GENOMIC DNA]</scope>
    <source>
        <strain evidence="2 3">ATCC9714</strain>
    </source>
</reference>
<dbReference type="Pfam" id="PF00534">
    <property type="entry name" value="Glycos_transf_1"/>
    <property type="match status" value="1"/>
</dbReference>